<dbReference type="GO" id="GO:0006139">
    <property type="term" value="P:nucleobase-containing compound metabolic process"/>
    <property type="evidence" value="ECO:0007669"/>
    <property type="project" value="UniProtKB-ARBA"/>
</dbReference>
<dbReference type="SUPFAM" id="SSF53927">
    <property type="entry name" value="Cytidine deaminase-like"/>
    <property type="match status" value="1"/>
</dbReference>
<dbReference type="RefSeq" id="XP_003073585.1">
    <property type="nucleotide sequence ID" value="XM_003073539.1"/>
</dbReference>
<dbReference type="AlphaFoldDB" id="E0S8V9"/>
<proteinExistence type="predicted"/>
<protein>
    <submittedName>
        <fullName evidence="1">Uncharacterized protein</fullName>
    </submittedName>
</protein>
<dbReference type="OrthoDB" id="3180714at2759"/>
<dbReference type="Proteomes" id="UP000002313">
    <property type="component" value="Chromosome IX"/>
</dbReference>
<dbReference type="Gene3D" id="3.40.140.10">
    <property type="entry name" value="Cytidine Deaminase, domain 2"/>
    <property type="match status" value="1"/>
</dbReference>
<keyword evidence="2" id="KW-1185">Reference proteome</keyword>
<organism evidence="1 2">
    <name type="scientific">Encephalitozoon intestinalis (strain ATCC 50506)</name>
    <name type="common">Microsporidian parasite</name>
    <name type="synonym">Septata intestinalis</name>
    <dbReference type="NCBI Taxonomy" id="876142"/>
    <lineage>
        <taxon>Eukaryota</taxon>
        <taxon>Fungi</taxon>
        <taxon>Fungi incertae sedis</taxon>
        <taxon>Microsporidia</taxon>
        <taxon>Unikaryonidae</taxon>
        <taxon>Encephalitozoon</taxon>
    </lineage>
</organism>
<dbReference type="HOGENOM" id="CLU_085162_0_0_1"/>
<dbReference type="EMBL" id="CP001950">
    <property type="protein sequence ID" value="ADM12225.1"/>
    <property type="molecule type" value="Genomic_DNA"/>
</dbReference>
<dbReference type="GeneID" id="9698416"/>
<dbReference type="InterPro" id="IPR016193">
    <property type="entry name" value="Cytidine_deaminase-like"/>
</dbReference>
<gene>
    <name evidence="1" type="ORF">Eint_090960</name>
</gene>
<reference evidence="1 2" key="2">
    <citation type="journal article" date="2012" name="Proc. Natl. Acad. Sci. U.S.A.">
        <title>Gain and loss of multiple functionally related, horizontally transferred genes in the reduced genomes of two microsporidian parasites.</title>
        <authorList>
            <person name="Pombert J.-F."/>
            <person name="Selman M."/>
            <person name="Burki F."/>
            <person name="Bardell F.T."/>
            <person name="Farinelli L."/>
            <person name="Solter L.F."/>
            <person name="Whitman D.W."/>
            <person name="Weiss L.M."/>
            <person name="Corradi N."/>
            <person name="Keeling P.J."/>
        </authorList>
    </citation>
    <scope>NUCLEOTIDE SEQUENCE [LARGE SCALE GENOMIC DNA]</scope>
    <source>
        <strain evidence="1 2">ATCC 50506</strain>
    </source>
</reference>
<evidence type="ECO:0000313" key="2">
    <source>
        <dbReference type="Proteomes" id="UP000002313"/>
    </source>
</evidence>
<name>E0S8V9_ENCIT</name>
<sequence length="262" mass="30193">MFSRLKSPEEERGVDVLKGYAVRTSKHEIKRFLRSMEYRRLPRHLKRIKTWNEDLLVLVDIVEECDPIDSVANLVEEMVKEGFGSKLSGRRQESLIETVSIPKYQPLTDSQYVESAKLWPCIRSCRFEEELDDDYIGSMVRVLKTKRSMAICTGACIIADGKQELSIHEDTDNVLGHSILKAVEEVSKAQILYLCTGFDAFILKEPCLSCSMALVHGRIKRVFCLKRDPEGPFSRIKINYNKNLNHRYPVYFMDETCADCPM</sequence>
<dbReference type="GO" id="GO:0003824">
    <property type="term" value="F:catalytic activity"/>
    <property type="evidence" value="ECO:0007669"/>
    <property type="project" value="InterPro"/>
</dbReference>
<dbReference type="VEuPathDB" id="MicrosporidiaDB:Eint_090960"/>
<accession>E0S8V9</accession>
<reference evidence="1 2" key="1">
    <citation type="journal article" date="2010" name="Nat. Commun.">
        <title>The complete sequence of the smallest known nuclear genome from the microsporidian Encephalitozoon intestinalis.</title>
        <authorList>
            <person name="Corradi N."/>
            <person name="Pombert J.-F."/>
            <person name="Farinelli L."/>
            <person name="Didier E.S."/>
            <person name="Keeling P.J."/>
        </authorList>
    </citation>
    <scope>NUCLEOTIDE SEQUENCE [LARGE SCALE GENOMIC DNA]</scope>
    <source>
        <strain evidence="1 2">ATCC 50506</strain>
    </source>
</reference>
<evidence type="ECO:0000313" key="1">
    <source>
        <dbReference type="EMBL" id="ADM12225.1"/>
    </source>
</evidence>
<dbReference type="KEGG" id="ein:Eint_090960"/>